<name>A0A913Y5Z5_EXADI</name>
<reference evidence="8" key="1">
    <citation type="submission" date="2022-11" db="UniProtKB">
        <authorList>
            <consortium name="EnsemblMetazoa"/>
        </authorList>
    </citation>
    <scope>IDENTIFICATION</scope>
</reference>
<keyword evidence="5 7" id="KW-0472">Membrane</keyword>
<dbReference type="AlphaFoldDB" id="A0A913Y5Z5"/>
<proteinExistence type="inferred from homology"/>
<evidence type="ECO:0000313" key="9">
    <source>
        <dbReference type="Proteomes" id="UP000887567"/>
    </source>
</evidence>
<evidence type="ECO:0000256" key="7">
    <source>
        <dbReference type="SAM" id="Phobius"/>
    </source>
</evidence>
<feature type="compositionally biased region" description="Basic and acidic residues" evidence="6">
    <location>
        <begin position="39"/>
        <end position="51"/>
    </location>
</feature>
<dbReference type="Pfam" id="PF06140">
    <property type="entry name" value="Ifi-6-16"/>
    <property type="match status" value="1"/>
</dbReference>
<evidence type="ECO:0000313" key="8">
    <source>
        <dbReference type="EnsemblMetazoa" id="XP_020915337.2"/>
    </source>
</evidence>
<dbReference type="PANTHER" id="PTHR16932:SF18">
    <property type="entry name" value="INTERFERON, ALPHA-INDUCIBLE PROTEIN 27-LIKE 2"/>
    <property type="match status" value="1"/>
</dbReference>
<evidence type="ECO:0000256" key="3">
    <source>
        <dbReference type="ARBA" id="ARBA00022692"/>
    </source>
</evidence>
<evidence type="ECO:0000256" key="4">
    <source>
        <dbReference type="ARBA" id="ARBA00022989"/>
    </source>
</evidence>
<comment type="similarity">
    <text evidence="2">Belongs to the IFI6/IFI27 family.</text>
</comment>
<comment type="subcellular location">
    <subcellularLocation>
        <location evidence="1">Membrane</location>
        <topology evidence="1">Multi-pass membrane protein</topology>
    </subcellularLocation>
</comment>
<dbReference type="PANTHER" id="PTHR16932">
    <property type="entry name" value="INTERFERON ALPHA-INDUCIBLE PROTEIN 27"/>
    <property type="match status" value="1"/>
</dbReference>
<dbReference type="InterPro" id="IPR009311">
    <property type="entry name" value="IFI6/IFI27-like"/>
</dbReference>
<dbReference type="Gene3D" id="6.10.110.10">
    <property type="match status" value="1"/>
</dbReference>
<sequence>MKVGIPVMMRKMNMAASDKTICAVGDVQQDPNDDEDFELKETEAIKERDGSADSAVEPCSKCSRAKETKDQSTECIGDGGSGDEGSGDEGSGDGGSGDGCPADEDKSKSGLSWKKACAVGIIAGGAAVVAAPLALGAVGFTAGGVAAGSLAAGVQSAVYGGAVASGSVFAVLQSAGAAGLGAIGNAAVFSSAATAAGGGTFLIDKIGSLFKRKSNSK</sequence>
<accession>A0A913Y5Z5</accession>
<keyword evidence="3 7" id="KW-0812">Transmembrane</keyword>
<protein>
    <submittedName>
        <fullName evidence="8">Uncharacterized protein</fullName>
    </submittedName>
</protein>
<dbReference type="GO" id="GO:0016020">
    <property type="term" value="C:membrane"/>
    <property type="evidence" value="ECO:0007669"/>
    <property type="project" value="UniProtKB-SubCell"/>
</dbReference>
<organism evidence="8 9">
    <name type="scientific">Exaiptasia diaphana</name>
    <name type="common">Tropical sea anemone</name>
    <name type="synonym">Aiptasia pulchella</name>
    <dbReference type="NCBI Taxonomy" id="2652724"/>
    <lineage>
        <taxon>Eukaryota</taxon>
        <taxon>Metazoa</taxon>
        <taxon>Cnidaria</taxon>
        <taxon>Anthozoa</taxon>
        <taxon>Hexacorallia</taxon>
        <taxon>Actiniaria</taxon>
        <taxon>Aiptasiidae</taxon>
        <taxon>Exaiptasia</taxon>
    </lineage>
</organism>
<keyword evidence="9" id="KW-1185">Reference proteome</keyword>
<evidence type="ECO:0000256" key="5">
    <source>
        <dbReference type="ARBA" id="ARBA00023136"/>
    </source>
</evidence>
<feature type="region of interest" description="Disordered" evidence="6">
    <location>
        <begin position="25"/>
        <end position="106"/>
    </location>
</feature>
<dbReference type="InterPro" id="IPR038213">
    <property type="entry name" value="IFI6/IFI27-like_sf"/>
</dbReference>
<evidence type="ECO:0000256" key="2">
    <source>
        <dbReference type="ARBA" id="ARBA00007262"/>
    </source>
</evidence>
<feature type="transmembrane region" description="Helical" evidence="7">
    <location>
        <begin position="182"/>
        <end position="203"/>
    </location>
</feature>
<evidence type="ECO:0000256" key="1">
    <source>
        <dbReference type="ARBA" id="ARBA00004141"/>
    </source>
</evidence>
<dbReference type="KEGG" id="epa:110252831"/>
<feature type="transmembrane region" description="Helical" evidence="7">
    <location>
        <begin position="116"/>
        <end position="140"/>
    </location>
</feature>
<dbReference type="Proteomes" id="UP000887567">
    <property type="component" value="Unplaced"/>
</dbReference>
<dbReference type="EnsemblMetazoa" id="XM_021059678.2">
    <property type="protein sequence ID" value="XP_020915337.2"/>
    <property type="gene ID" value="LOC110252831"/>
</dbReference>
<evidence type="ECO:0000256" key="6">
    <source>
        <dbReference type="SAM" id="MobiDB-lite"/>
    </source>
</evidence>
<dbReference type="GeneID" id="110252831"/>
<keyword evidence="4 7" id="KW-1133">Transmembrane helix</keyword>
<dbReference type="RefSeq" id="XP_020915337.2">
    <property type="nucleotide sequence ID" value="XM_021059678.2"/>
</dbReference>